<dbReference type="AlphaFoldDB" id="A0A934QJT3"/>
<name>A0A934QJT3_9PROT</name>
<keyword evidence="3" id="KW-1003">Cell membrane</keyword>
<feature type="transmembrane region" description="Helical" evidence="7">
    <location>
        <begin position="446"/>
        <end position="469"/>
    </location>
</feature>
<evidence type="ECO:0000256" key="3">
    <source>
        <dbReference type="ARBA" id="ARBA00022475"/>
    </source>
</evidence>
<dbReference type="GO" id="GO:0005886">
    <property type="term" value="C:plasma membrane"/>
    <property type="evidence" value="ECO:0007669"/>
    <property type="project" value="UniProtKB-SubCell"/>
</dbReference>
<reference evidence="8" key="1">
    <citation type="submission" date="2017-08" db="EMBL/GenBank/DDBJ databases">
        <authorList>
            <person name="Imhoff J.F."/>
            <person name="Rahn T."/>
            <person name="Kuenzel S."/>
            <person name="Neulinger S.C."/>
        </authorList>
    </citation>
    <scope>NUCLEOTIDE SEQUENCE</scope>
    <source>
        <strain evidence="8">DSM 9154</strain>
    </source>
</reference>
<proteinExistence type="predicted"/>
<evidence type="ECO:0000256" key="4">
    <source>
        <dbReference type="ARBA" id="ARBA00022692"/>
    </source>
</evidence>
<dbReference type="GO" id="GO:0022857">
    <property type="term" value="F:transmembrane transporter activity"/>
    <property type="evidence" value="ECO:0007669"/>
    <property type="project" value="InterPro"/>
</dbReference>
<organism evidence="8 9">
    <name type="scientific">Rhodovibrio salinarum</name>
    <dbReference type="NCBI Taxonomy" id="1087"/>
    <lineage>
        <taxon>Bacteria</taxon>
        <taxon>Pseudomonadati</taxon>
        <taxon>Pseudomonadota</taxon>
        <taxon>Alphaproteobacteria</taxon>
        <taxon>Rhodospirillales</taxon>
        <taxon>Rhodovibrionaceae</taxon>
        <taxon>Rhodovibrio</taxon>
    </lineage>
</organism>
<dbReference type="InterPro" id="IPR006726">
    <property type="entry name" value="PHBA_efflux_AaeB/fusaric-R"/>
</dbReference>
<comment type="subcellular location">
    <subcellularLocation>
        <location evidence="1">Cell membrane</location>
        <topology evidence="1">Multi-pass membrane protein</topology>
    </subcellularLocation>
</comment>
<feature type="transmembrane region" description="Helical" evidence="7">
    <location>
        <begin position="85"/>
        <end position="104"/>
    </location>
</feature>
<evidence type="ECO:0000256" key="2">
    <source>
        <dbReference type="ARBA" id="ARBA00022448"/>
    </source>
</evidence>
<feature type="transmembrane region" description="Helical" evidence="7">
    <location>
        <begin position="490"/>
        <end position="515"/>
    </location>
</feature>
<keyword evidence="9" id="KW-1185">Reference proteome</keyword>
<keyword evidence="6 7" id="KW-0472">Membrane</keyword>
<dbReference type="Proteomes" id="UP000778970">
    <property type="component" value="Unassembled WGS sequence"/>
</dbReference>
<keyword evidence="2" id="KW-0813">Transport</keyword>
<keyword evidence="4 7" id="KW-0812">Transmembrane</keyword>
<evidence type="ECO:0000313" key="8">
    <source>
        <dbReference type="EMBL" id="MBK1697982.1"/>
    </source>
</evidence>
<evidence type="ECO:0000256" key="6">
    <source>
        <dbReference type="ARBA" id="ARBA00023136"/>
    </source>
</evidence>
<feature type="transmembrane region" description="Helical" evidence="7">
    <location>
        <begin position="59"/>
        <end position="79"/>
    </location>
</feature>
<gene>
    <name evidence="8" type="ORF">CKO21_12100</name>
</gene>
<evidence type="ECO:0000256" key="7">
    <source>
        <dbReference type="SAM" id="Phobius"/>
    </source>
</evidence>
<evidence type="ECO:0000256" key="1">
    <source>
        <dbReference type="ARBA" id="ARBA00004651"/>
    </source>
</evidence>
<keyword evidence="5 7" id="KW-1133">Transmembrane helix</keyword>
<reference evidence="8" key="2">
    <citation type="journal article" date="2020" name="Microorganisms">
        <title>Osmotic Adaptation and Compatible Solute Biosynthesis of Phototrophic Bacteria as Revealed from Genome Analyses.</title>
        <authorList>
            <person name="Imhoff J.F."/>
            <person name="Rahn T."/>
            <person name="Kunzel S."/>
            <person name="Keller A."/>
            <person name="Neulinger S.C."/>
        </authorList>
    </citation>
    <scope>NUCLEOTIDE SEQUENCE</scope>
    <source>
        <strain evidence="8">DSM 9154</strain>
    </source>
</reference>
<feature type="transmembrane region" description="Helical" evidence="7">
    <location>
        <begin position="390"/>
        <end position="408"/>
    </location>
</feature>
<accession>A0A934QJT3</accession>
<dbReference type="Pfam" id="PF04632">
    <property type="entry name" value="FUSC"/>
    <property type="match status" value="1"/>
</dbReference>
<dbReference type="PANTHER" id="PTHR30509">
    <property type="entry name" value="P-HYDROXYBENZOIC ACID EFFLUX PUMP SUBUNIT-RELATED"/>
    <property type="match status" value="1"/>
</dbReference>
<feature type="transmembrane region" description="Helical" evidence="7">
    <location>
        <begin position="362"/>
        <end position="384"/>
    </location>
</feature>
<evidence type="ECO:0000313" key="9">
    <source>
        <dbReference type="Proteomes" id="UP000778970"/>
    </source>
</evidence>
<comment type="caution">
    <text evidence="8">The sequence shown here is derived from an EMBL/GenBank/DDBJ whole genome shotgun (WGS) entry which is preliminary data.</text>
</comment>
<dbReference type="RefSeq" id="WP_027288854.1">
    <property type="nucleotide sequence ID" value="NZ_NRRE01000026.1"/>
</dbReference>
<feature type="transmembrane region" description="Helical" evidence="7">
    <location>
        <begin position="420"/>
        <end position="440"/>
    </location>
</feature>
<dbReference type="PANTHER" id="PTHR30509:SF9">
    <property type="entry name" value="MULTIDRUG RESISTANCE PROTEIN MDTO"/>
    <property type="match status" value="1"/>
</dbReference>
<evidence type="ECO:0000256" key="5">
    <source>
        <dbReference type="ARBA" id="ARBA00022989"/>
    </source>
</evidence>
<protein>
    <submittedName>
        <fullName evidence="8">FUSC family protein</fullName>
    </submittedName>
</protein>
<sequence length="685" mass="74411">MSSAKPLAVEDVVFSVKTFSASMLAYWIALRFGLEQPFWAAGTVYITANPLAGANTSKAVYRLIGTVLGAAMTVVLVPNLFFSPVLLSLGIAGWCGTCLFIAMLDRTPRAYLFQLSGYTAALTGFALVNTPEVSFDYAVARVEEIAIGILCSAVIARSVFPRAAGPVLARRVEGWLDNAGSLTHDVLLGNGKTDAALRQRHDLAADAVDLRSFTTHVGYEGIKGQALTNHMNALQQRMVALLPLLSEIADIVSELDRSAEGRGREGILLERIATWISSSDEDVIAQADALLAEISQERTPREDRPRWRDLLVVRLAKRLRDLVEVWRDCRLLRMDMAQGSTHALSQALSVGDRRPANLHSDYGMALLSACAVVVAILLSCSLWIATDWSYGSYAVQIASILCCVLATLDDARPALQKVMLYVAAAACITFVYEFAILPWIHGFVPLVLALGLFLIPVGILLAIPARWLMGFQLSVNLIYMLQLDERLRMDFVAFANVSLATLIGVAIATIVLATVRAIGAETSASRLLKSGWGMVIETARTPRRIDRETVLHRMTDQLGLLVPKLAAVAPDSSLVGNDILRDLRVALDTLKIQRNKNGLSAPQRQTVEDLLERLAAHYRARRAGKPAETASLLMTLDACLRTLPFETPLAAPPRRVRDALVGLRNALFPASDPPELIATSVEGGA</sequence>
<dbReference type="EMBL" id="NRRE01000026">
    <property type="protein sequence ID" value="MBK1697982.1"/>
    <property type="molecule type" value="Genomic_DNA"/>
</dbReference>